<evidence type="ECO:0000313" key="2">
    <source>
        <dbReference type="EMBL" id="KPL12750.1"/>
    </source>
</evidence>
<evidence type="ECO:0000256" key="1">
    <source>
        <dbReference type="SAM" id="Phobius"/>
    </source>
</evidence>
<dbReference type="Proteomes" id="UP000050975">
    <property type="component" value="Unassembled WGS sequence"/>
</dbReference>
<dbReference type="SUPFAM" id="SSF102712">
    <property type="entry name" value="JAB1/MPN domain"/>
    <property type="match status" value="1"/>
</dbReference>
<keyword evidence="1" id="KW-1133">Transmembrane helix</keyword>
<accession>A0A0S8JVU1</accession>
<protein>
    <submittedName>
        <fullName evidence="2">Uncharacterized protein</fullName>
    </submittedName>
</protein>
<feature type="transmembrane region" description="Helical" evidence="1">
    <location>
        <begin position="21"/>
        <end position="38"/>
    </location>
</feature>
<reference evidence="2 3" key="1">
    <citation type="journal article" date="2015" name="Microbiome">
        <title>Genomic resolution of linkages in carbon, nitrogen, and sulfur cycling among widespread estuary sediment bacteria.</title>
        <authorList>
            <person name="Baker B.J."/>
            <person name="Lazar C.S."/>
            <person name="Teske A.P."/>
            <person name="Dick G.J."/>
        </authorList>
    </citation>
    <scope>NUCLEOTIDE SEQUENCE [LARGE SCALE GENOMIC DNA]</scope>
    <source>
        <strain evidence="2">SM1_77</strain>
    </source>
</reference>
<evidence type="ECO:0000313" key="3">
    <source>
        <dbReference type="Proteomes" id="UP000050975"/>
    </source>
</evidence>
<organism evidence="2 3">
    <name type="scientific">candidate division WOR_3 bacterium SM1_77</name>
    <dbReference type="NCBI Taxonomy" id="1703778"/>
    <lineage>
        <taxon>Bacteria</taxon>
        <taxon>Bacteria division WOR-3</taxon>
    </lineage>
</organism>
<keyword evidence="1" id="KW-0472">Membrane</keyword>
<comment type="caution">
    <text evidence="2">The sequence shown here is derived from an EMBL/GenBank/DDBJ whole genome shotgun (WGS) entry which is preliminary data.</text>
</comment>
<dbReference type="Gene3D" id="3.40.140.10">
    <property type="entry name" value="Cytidine Deaminase, domain 2"/>
    <property type="match status" value="1"/>
</dbReference>
<keyword evidence="1" id="KW-0812">Transmembrane</keyword>
<dbReference type="EMBL" id="LJVE01000137">
    <property type="protein sequence ID" value="KPL12750.1"/>
    <property type="molecule type" value="Genomic_DNA"/>
</dbReference>
<sequence>MTSRSSKKKKRIKKEETEKSLIAYLSFPAFLTIVSSSVEVFRKETIGYLVGVKAEDKFMVEYAIPYQTAESGYVHATVDMDRVSRINEILSKVSLGQGLEFVGDFHSHTMFGKSPATVVPSNTDLKSTIPGELNIICAVNMKKRAVRWYESERGILTGTIGEYRIEIGGYYVKEATIGRQYERITIKCPAVTGIVEEKE</sequence>
<name>A0A0S8JVU1_UNCW3</name>
<gene>
    <name evidence="2" type="ORF">AMJ74_06230</name>
</gene>
<proteinExistence type="predicted"/>
<dbReference type="AlphaFoldDB" id="A0A0S8JVU1"/>